<dbReference type="Pfam" id="PF10106">
    <property type="entry name" value="DUF2345"/>
    <property type="match status" value="1"/>
</dbReference>
<dbReference type="Gene3D" id="2.40.50.230">
    <property type="entry name" value="Gp5 N-terminal domain"/>
    <property type="match status" value="1"/>
</dbReference>
<dbReference type="SUPFAM" id="SSF69349">
    <property type="entry name" value="Phage fibre proteins"/>
    <property type="match status" value="1"/>
</dbReference>
<evidence type="ECO:0000259" key="2">
    <source>
        <dbReference type="Pfam" id="PF04717"/>
    </source>
</evidence>
<sequence>MDGSRVAEHMASLSALGQDSQHRRLLRMTFPRGGPGNAVMLVNTLRAREEMSRDFRFHVEVLSDDARIALKAMMARMVTVSMVRQDGSLRHFNGYVTEFRFNRTDGGFAFYDMVLEPWLALLRLRRDCVSFHGRSVMELTEATFAHYLQRDWQSCLYDDDPKLSCANQHNETDYNHLHRRWEALGLHYWYEHRADGHTLVIGDNTTMAEPTDGAGAMPFRHHAGSLEADGVHDWRAVRRIASGVVTLASFDYKNPYAQRASGHALNRQGDVDVHEVYENTGSYGYKDSGGGAALARRRMDEHDAAAQYFEAGGNDRGAQAGRSFRLDGHFSGEAAVPARGEAPRASIAARDYLILSVEHTASNNYQAGPGTGSHYENSFACIRKSVRWRPGRHFNSAPCADPGAQTATVVGPPGQEIYTDLYGRVRLQFHWDRIGKFDLDSSPWIRVMAPLAGSNFGQMALPRVGQEVLVQFLDGNVDHPIIVGGVYNNTHRPPWNLPEQLSLMGLRSRELESGARGNHLLLDDSKDAIQAQLRSDHLHSQLSLGSITRIDDAGGRKDARGEGFALETGGAGALRAAKGLLLSTDGRPRAVGGMLSRDELVGCLEQALDIAKGLGQAAAAHQGGKRQTAPQQELAGAVDALGHGAGKEAAAGQAASGQAVLAISGAAGIASATPRNQSHYAGQNIDTVAGNNQQHYAMGDILHTAAKNIEQFAVDGDVRLMSSQGKFIGQAQHNTMELTADKALTVTSIHDGVLIRAEKYLLLQVGSSFLHMTPEQITIDAKTLNLQSDAPSITAARGASTEMPKFDVGKAERQFTAHFAGDKSAVAADYNYKILLKDGQVIEGVTDANGQTALAQKDAIHIAELKFWKGKA</sequence>
<dbReference type="NCBIfam" id="TIGR03361">
    <property type="entry name" value="VI_Rhs_Vgr"/>
    <property type="match status" value="1"/>
</dbReference>
<dbReference type="NCBIfam" id="TIGR01646">
    <property type="entry name" value="vgr_GE"/>
    <property type="match status" value="1"/>
</dbReference>
<dbReference type="EMBL" id="JAQQXR010000001">
    <property type="protein sequence ID" value="MDC8757072.1"/>
    <property type="molecule type" value="Genomic_DNA"/>
</dbReference>
<dbReference type="Gene3D" id="4.10.220.110">
    <property type="match status" value="1"/>
</dbReference>
<organism evidence="5 6">
    <name type="scientific">Janthinobacterium fluminis</name>
    <dbReference type="NCBI Taxonomy" id="2987524"/>
    <lineage>
        <taxon>Bacteria</taxon>
        <taxon>Pseudomonadati</taxon>
        <taxon>Pseudomonadota</taxon>
        <taxon>Betaproteobacteria</taxon>
        <taxon>Burkholderiales</taxon>
        <taxon>Oxalobacteraceae</taxon>
        <taxon>Janthinobacterium</taxon>
    </lineage>
</organism>
<keyword evidence="6" id="KW-1185">Reference proteome</keyword>
<dbReference type="InterPro" id="IPR037026">
    <property type="entry name" value="Vgr_OB-fold_dom_sf"/>
</dbReference>
<dbReference type="Proteomes" id="UP001221208">
    <property type="component" value="Unassembled WGS sequence"/>
</dbReference>
<comment type="caution">
    <text evidence="5">The sequence shown here is derived from an EMBL/GenBank/DDBJ whole genome shotgun (WGS) entry which is preliminary data.</text>
</comment>
<gene>
    <name evidence="5" type="primary">tssI</name>
    <name evidence="5" type="ORF">OIK44_05640</name>
</gene>
<dbReference type="InterPro" id="IPR006531">
    <property type="entry name" value="Gp5/Vgr_OB"/>
</dbReference>
<dbReference type="InterPro" id="IPR018769">
    <property type="entry name" value="VgrG2_DUF2345"/>
</dbReference>
<accession>A0ABT5JWG2</accession>
<feature type="domain" description="DUF2345" evidence="3">
    <location>
        <begin position="654"/>
        <end position="781"/>
    </location>
</feature>
<dbReference type="RefSeq" id="WP_273669720.1">
    <property type="nucleotide sequence ID" value="NZ_JAQQXR010000001.1"/>
</dbReference>
<dbReference type="SUPFAM" id="SSF69255">
    <property type="entry name" value="gp5 N-terminal domain-like"/>
    <property type="match status" value="1"/>
</dbReference>
<dbReference type="Gene3D" id="2.30.110.50">
    <property type="match status" value="1"/>
</dbReference>
<evidence type="ECO:0000313" key="5">
    <source>
        <dbReference type="EMBL" id="MDC8757072.1"/>
    </source>
</evidence>
<dbReference type="InterPro" id="IPR028244">
    <property type="entry name" value="T6SS_Rhs_Vgr_dom"/>
</dbReference>
<dbReference type="SUPFAM" id="SSF69279">
    <property type="entry name" value="Phage tail proteins"/>
    <property type="match status" value="2"/>
</dbReference>
<proteinExistence type="inferred from homology"/>
<dbReference type="Pfam" id="PF04717">
    <property type="entry name" value="Phage_base_V"/>
    <property type="match status" value="1"/>
</dbReference>
<reference evidence="5 6" key="1">
    <citation type="submission" date="2022-10" db="EMBL/GenBank/DDBJ databases">
        <title>Janthinobacterium sp. hw3 Genome sequencing.</title>
        <authorList>
            <person name="Park S."/>
        </authorList>
    </citation>
    <scope>NUCLEOTIDE SEQUENCE [LARGE SCALE GENOMIC DNA]</scope>
    <source>
        <strain evidence="6">hw3</strain>
    </source>
</reference>
<evidence type="ECO:0000313" key="6">
    <source>
        <dbReference type="Proteomes" id="UP001221208"/>
    </source>
</evidence>
<dbReference type="Pfam" id="PF13296">
    <property type="entry name" value="T6SS_Vgr"/>
    <property type="match status" value="1"/>
</dbReference>
<evidence type="ECO:0000259" key="3">
    <source>
        <dbReference type="Pfam" id="PF10106"/>
    </source>
</evidence>
<dbReference type="InterPro" id="IPR017847">
    <property type="entry name" value="T6SS_RhsGE_Vgr_subset"/>
</dbReference>
<feature type="domain" description="Putative type VI secretion system Rhs element associated Vgr" evidence="4">
    <location>
        <begin position="511"/>
        <end position="618"/>
    </location>
</feature>
<dbReference type="Pfam" id="PF05954">
    <property type="entry name" value="Phage_GPD"/>
    <property type="match status" value="1"/>
</dbReference>
<dbReference type="Gene3D" id="3.55.50.10">
    <property type="entry name" value="Baseplate protein-like domains"/>
    <property type="match status" value="1"/>
</dbReference>
<protein>
    <submittedName>
        <fullName evidence="5">Type VI secretion system tip protein TssI/VgrG</fullName>
    </submittedName>
</protein>
<feature type="domain" description="Gp5/Type VI secretion system Vgr protein OB-fold" evidence="2">
    <location>
        <begin position="423"/>
        <end position="487"/>
    </location>
</feature>
<evidence type="ECO:0000259" key="4">
    <source>
        <dbReference type="Pfam" id="PF13296"/>
    </source>
</evidence>
<evidence type="ECO:0000256" key="1">
    <source>
        <dbReference type="ARBA" id="ARBA00005558"/>
    </source>
</evidence>
<comment type="similarity">
    <text evidence="1">Belongs to the VgrG protein family.</text>
</comment>
<dbReference type="InterPro" id="IPR006533">
    <property type="entry name" value="T6SS_Vgr_RhsGE"/>
</dbReference>
<name>A0ABT5JWG2_9BURK</name>